<gene>
    <name evidence="2" type="ORF">TW77_10995</name>
</gene>
<dbReference type="InterPro" id="IPR004891">
    <property type="entry name" value="Mercury-R_MerC"/>
</dbReference>
<keyword evidence="1" id="KW-0472">Membrane</keyword>
<keyword evidence="3" id="KW-1185">Reference proteome</keyword>
<dbReference type="AlphaFoldDB" id="A0A0F4QQY8"/>
<dbReference type="PATRIC" id="fig|43658.5.peg.2326"/>
<dbReference type="OrthoDB" id="34373at2"/>
<organism evidence="2 3">
    <name type="scientific">Pseudoalteromonas rubra</name>
    <dbReference type="NCBI Taxonomy" id="43658"/>
    <lineage>
        <taxon>Bacteria</taxon>
        <taxon>Pseudomonadati</taxon>
        <taxon>Pseudomonadota</taxon>
        <taxon>Gammaproteobacteria</taxon>
        <taxon>Alteromonadales</taxon>
        <taxon>Pseudoalteromonadaceae</taxon>
        <taxon>Pseudoalteromonas</taxon>
    </lineage>
</organism>
<evidence type="ECO:0000313" key="2">
    <source>
        <dbReference type="EMBL" id="KJZ09022.1"/>
    </source>
</evidence>
<evidence type="ECO:0000256" key="1">
    <source>
        <dbReference type="SAM" id="Phobius"/>
    </source>
</evidence>
<feature type="transmembrane region" description="Helical" evidence="1">
    <location>
        <begin position="45"/>
        <end position="65"/>
    </location>
</feature>
<feature type="transmembrane region" description="Helical" evidence="1">
    <location>
        <begin position="72"/>
        <end position="91"/>
    </location>
</feature>
<sequence length="129" mass="14278">MRNLSERLDKYAIGLSAMCVMHCLFVPLLVALLPAFGATFLSDEAFHRWLLVGVLVTSSSALFLGCKKHNQWRILGYGTAGIGVLFFAAFFAHDLMAEEGEKLLTILGSVLLVISHYKNFNLCQTGRCH</sequence>
<dbReference type="GO" id="GO:0015097">
    <property type="term" value="F:mercury ion transmembrane transporter activity"/>
    <property type="evidence" value="ECO:0007669"/>
    <property type="project" value="InterPro"/>
</dbReference>
<reference evidence="2 3" key="1">
    <citation type="journal article" date="2015" name="BMC Genomics">
        <title>Genome mining reveals unlocked bioactive potential of marine Gram-negative bacteria.</title>
        <authorList>
            <person name="Machado H."/>
            <person name="Sonnenschein E.C."/>
            <person name="Melchiorsen J."/>
            <person name="Gram L."/>
        </authorList>
    </citation>
    <scope>NUCLEOTIDE SEQUENCE [LARGE SCALE GENOMIC DNA]</scope>
    <source>
        <strain evidence="2 3">S2471</strain>
    </source>
</reference>
<dbReference type="GO" id="GO:0016020">
    <property type="term" value="C:membrane"/>
    <property type="evidence" value="ECO:0007669"/>
    <property type="project" value="InterPro"/>
</dbReference>
<name>A0A0F4QQY8_9GAMM</name>
<proteinExistence type="predicted"/>
<keyword evidence="1" id="KW-1133">Transmembrane helix</keyword>
<dbReference type="Pfam" id="PF03203">
    <property type="entry name" value="MerC"/>
    <property type="match status" value="1"/>
</dbReference>
<feature type="transmembrane region" description="Helical" evidence="1">
    <location>
        <begin position="103"/>
        <end position="120"/>
    </location>
</feature>
<evidence type="ECO:0000313" key="3">
    <source>
        <dbReference type="Proteomes" id="UP000033452"/>
    </source>
</evidence>
<evidence type="ECO:0008006" key="4">
    <source>
        <dbReference type="Google" id="ProtNLM"/>
    </source>
</evidence>
<protein>
    <recommendedName>
        <fullName evidence="4">MerC domain-containing protein</fullName>
    </recommendedName>
</protein>
<feature type="transmembrane region" description="Helical" evidence="1">
    <location>
        <begin position="12"/>
        <end position="33"/>
    </location>
</feature>
<accession>A0A0F4QQY8</accession>
<dbReference type="Proteomes" id="UP000033452">
    <property type="component" value="Unassembled WGS sequence"/>
</dbReference>
<dbReference type="RefSeq" id="WP_046005025.1">
    <property type="nucleotide sequence ID" value="NZ_JXYA01000022.1"/>
</dbReference>
<keyword evidence="1" id="KW-0812">Transmembrane</keyword>
<comment type="caution">
    <text evidence="2">The sequence shown here is derived from an EMBL/GenBank/DDBJ whole genome shotgun (WGS) entry which is preliminary data.</text>
</comment>
<dbReference type="EMBL" id="JXYA01000022">
    <property type="protein sequence ID" value="KJZ09022.1"/>
    <property type="molecule type" value="Genomic_DNA"/>
</dbReference>